<dbReference type="SUPFAM" id="SSF55874">
    <property type="entry name" value="ATPase domain of HSP90 chaperone/DNA topoisomerase II/histidine kinase"/>
    <property type="match status" value="1"/>
</dbReference>
<dbReference type="PRINTS" id="PR00344">
    <property type="entry name" value="BCTRLSENSOR"/>
</dbReference>
<dbReference type="CDD" id="cd00082">
    <property type="entry name" value="HisKA"/>
    <property type="match status" value="1"/>
</dbReference>
<dbReference type="SMART" id="SM00448">
    <property type="entry name" value="REC"/>
    <property type="match status" value="1"/>
</dbReference>
<dbReference type="Gene3D" id="3.30.565.10">
    <property type="entry name" value="Histidine kinase-like ATPase, C-terminal domain"/>
    <property type="match status" value="1"/>
</dbReference>
<name>A0ABR4H4B2_9EURO</name>
<dbReference type="Gene3D" id="3.40.50.2300">
    <property type="match status" value="1"/>
</dbReference>
<feature type="region of interest" description="Disordered" evidence="5">
    <location>
        <begin position="619"/>
        <end position="641"/>
    </location>
</feature>
<dbReference type="SMART" id="SM00388">
    <property type="entry name" value="HisKA"/>
    <property type="match status" value="1"/>
</dbReference>
<dbReference type="Gene3D" id="3.30.450.40">
    <property type="match status" value="1"/>
</dbReference>
<dbReference type="PANTHER" id="PTHR43719:SF69">
    <property type="entry name" value="HISTIDINE KINASE G7"/>
    <property type="match status" value="1"/>
</dbReference>
<feature type="region of interest" description="Disordered" evidence="5">
    <location>
        <begin position="281"/>
        <end position="317"/>
    </location>
</feature>
<evidence type="ECO:0000256" key="4">
    <source>
        <dbReference type="PROSITE-ProRule" id="PRU00169"/>
    </source>
</evidence>
<evidence type="ECO:0000313" key="9">
    <source>
        <dbReference type="Proteomes" id="UP001610334"/>
    </source>
</evidence>
<comment type="caution">
    <text evidence="8">The sequence shown here is derived from an EMBL/GenBank/DDBJ whole genome shotgun (WGS) entry which is preliminary data.</text>
</comment>
<evidence type="ECO:0000259" key="7">
    <source>
        <dbReference type="PROSITE" id="PS50110"/>
    </source>
</evidence>
<dbReference type="EMBL" id="JBFXLT010000073">
    <property type="protein sequence ID" value="KAL2810295.1"/>
    <property type="molecule type" value="Genomic_DNA"/>
</dbReference>
<reference evidence="8 9" key="1">
    <citation type="submission" date="2024-07" db="EMBL/GenBank/DDBJ databases">
        <title>Section-level genome sequencing and comparative genomics of Aspergillus sections Usti and Cavernicolus.</title>
        <authorList>
            <consortium name="Lawrence Berkeley National Laboratory"/>
            <person name="Nybo J.L."/>
            <person name="Vesth T.C."/>
            <person name="Theobald S."/>
            <person name="Frisvad J.C."/>
            <person name="Larsen T.O."/>
            <person name="Kjaerboelling I."/>
            <person name="Rothschild-Mancinelli K."/>
            <person name="Lyhne E.K."/>
            <person name="Kogle M.E."/>
            <person name="Barry K."/>
            <person name="Clum A."/>
            <person name="Na H."/>
            <person name="Ledsgaard L."/>
            <person name="Lin J."/>
            <person name="Lipzen A."/>
            <person name="Kuo A."/>
            <person name="Riley R."/>
            <person name="Mondo S."/>
            <person name="Labutti K."/>
            <person name="Haridas S."/>
            <person name="Pangalinan J."/>
            <person name="Salamov A.A."/>
            <person name="Simmons B.A."/>
            <person name="Magnuson J.K."/>
            <person name="Chen J."/>
            <person name="Drula E."/>
            <person name="Henrissat B."/>
            <person name="Wiebenga A."/>
            <person name="Lubbers R.J."/>
            <person name="Gomes A.C."/>
            <person name="Makela M.R."/>
            <person name="Stajich J."/>
            <person name="Grigoriev I.V."/>
            <person name="Mortensen U.H."/>
            <person name="De Vries R.P."/>
            <person name="Baker S.E."/>
            <person name="Andersen M.R."/>
        </authorList>
    </citation>
    <scope>NUCLEOTIDE SEQUENCE [LARGE SCALE GENOMIC DNA]</scope>
    <source>
        <strain evidence="8 9">CBS 588.65</strain>
    </source>
</reference>
<dbReference type="InterPro" id="IPR036890">
    <property type="entry name" value="HATPase_C_sf"/>
</dbReference>
<evidence type="ECO:0000256" key="2">
    <source>
        <dbReference type="ARBA" id="ARBA00022679"/>
    </source>
</evidence>
<gene>
    <name evidence="8" type="ORF">BJX63DRAFT_423143</name>
</gene>
<dbReference type="InterPro" id="IPR003594">
    <property type="entry name" value="HATPase_dom"/>
</dbReference>
<keyword evidence="9" id="KW-1185">Reference proteome</keyword>
<dbReference type="SMART" id="SM00387">
    <property type="entry name" value="HATPase_c"/>
    <property type="match status" value="1"/>
</dbReference>
<proteinExistence type="predicted"/>
<feature type="region of interest" description="Disordered" evidence="5">
    <location>
        <begin position="447"/>
        <end position="475"/>
    </location>
</feature>
<evidence type="ECO:0000256" key="5">
    <source>
        <dbReference type="SAM" id="MobiDB-lite"/>
    </source>
</evidence>
<dbReference type="InterPro" id="IPR011006">
    <property type="entry name" value="CheY-like_superfamily"/>
</dbReference>
<dbReference type="SUPFAM" id="SSF47384">
    <property type="entry name" value="Homodimeric domain of signal transducing histidine kinase"/>
    <property type="match status" value="1"/>
</dbReference>
<dbReference type="InterPro" id="IPR036097">
    <property type="entry name" value="HisK_dim/P_sf"/>
</dbReference>
<accession>A0ABR4H4B2</accession>
<feature type="compositionally biased region" description="Polar residues" evidence="5">
    <location>
        <begin position="287"/>
        <end position="309"/>
    </location>
</feature>
<evidence type="ECO:0000256" key="3">
    <source>
        <dbReference type="ARBA" id="ARBA00022777"/>
    </source>
</evidence>
<keyword evidence="3" id="KW-0418">Kinase</keyword>
<keyword evidence="1" id="KW-0597">Phosphoprotein</keyword>
<dbReference type="CDD" id="cd17546">
    <property type="entry name" value="REC_hyHK_CKI1_RcsC-like"/>
    <property type="match status" value="1"/>
</dbReference>
<dbReference type="InterPro" id="IPR003661">
    <property type="entry name" value="HisK_dim/P_dom"/>
</dbReference>
<feature type="domain" description="Response regulatory" evidence="7">
    <location>
        <begin position="1077"/>
        <end position="1224"/>
    </location>
</feature>
<keyword evidence="2" id="KW-0808">Transferase</keyword>
<evidence type="ECO:0000256" key="1">
    <source>
        <dbReference type="ARBA" id="ARBA00022553"/>
    </source>
</evidence>
<dbReference type="PANTHER" id="PTHR43719">
    <property type="entry name" value="TWO-COMPONENT HISTIDINE KINASE"/>
    <property type="match status" value="1"/>
</dbReference>
<evidence type="ECO:0000313" key="8">
    <source>
        <dbReference type="EMBL" id="KAL2810295.1"/>
    </source>
</evidence>
<feature type="compositionally biased region" description="Low complexity" evidence="5">
    <location>
        <begin position="447"/>
        <end position="460"/>
    </location>
</feature>
<dbReference type="PROSITE" id="PS50109">
    <property type="entry name" value="HIS_KIN"/>
    <property type="match status" value="1"/>
</dbReference>
<feature type="region of interest" description="Disordered" evidence="5">
    <location>
        <begin position="360"/>
        <end position="392"/>
    </location>
</feature>
<dbReference type="InterPro" id="IPR029016">
    <property type="entry name" value="GAF-like_dom_sf"/>
</dbReference>
<dbReference type="Gene3D" id="1.10.287.130">
    <property type="match status" value="1"/>
</dbReference>
<dbReference type="InterPro" id="IPR050956">
    <property type="entry name" value="2C_system_His_kinase"/>
</dbReference>
<sequence length="1225" mass="135454">MDSDDQIRELSSGERRFKDVADSYRYLPRGHASFPFAPFDDTRRESFVPTPSQDHVLTSLAQLGAMRLGAERVIISLFGPTHQYILAEATGSPTGSEIRLGCCILPVGSGVCIEVAELPLSEPSDDPAIAGGALVIPDADQSQYIKKHSLVNRLLEARSCAVVPIVTPRGSTIGSYGIFDSQPRRSGLDQSSIDFMKHMAATVMEHLDTLQSKHQNCQAKQMILGLGSFVEGKTTLRDSWLGSQEQEAVTERTGETVERQLNKHEQSPQETEIQSWRLPHLHKKHAASTNENESSGGQKVKTSYRSSVSGDKIPADSSPAAFQRIFSRAASLIRESIEVEGVLFLDARIISFGGLVGYDATGERTRSSSEDSTDSGSGDSAPPTQSPEDDITTCRTLGLSTTEFSTINDHDHHSASDSYLVREVVLKAMMNRYPHGKIFNYTQGGSLSDDSSTSLGTQGTEGSGKGRRRRHKQDADDLNKALGGARSIIFLPLWDTHKSRWLSSVLAWTNTPKRVFTAENELAYLRAFGNSVMAEVHRLDVEMAEKAKTNLVTSISHELRSPLHGILGTADILSDTAMNALQQGMVHTIESCGRTLLDTINHLLDFTYIDKFKQDPKLKKKRRRSSTVTGDPGEGRRKLECNLPSSSENAFEDVQLDSVLEEVVESVFAGHSFYHLSRPQNRHPSNADVSEAVRQPKQVTIIFDIQEAAEWKFFTHAGSWRRILMNVFSNALKYTTQGYIYLRLTATESPRHEKRDSNGSPEPNDQYLVTLTVKDTGQGIGTKFLRNGLFTAFSQEDTLAPGSGLGLSIVQKALRSLEGSIEVSSEKDRGTEISIQVPLKLASVPDTSDGSSSHAAYSLVRKEADGKTIGLLGFGSSVSSDRDTTLYNSLKRVCEGWFHLTVQTVFLHGDHTPCDFYLMVHTELDGPDAEGNKPFDLNELNGISPLIVICQSPETAHNMFARTMTMKRNRDSIIEFISQPCGPRKLAKTLELCMRQLHGEGGHRKEETRWVEVPESSHLPLDIDTRDAPSDRMKISKRPTIDTMGSQDSDDFCNLVGSPRYEPTRNEESESEHHEPCALLVEDNAVNLKILTTYVTKEGWSCETASNGLEAVEKFRENPGKFVLVIIGMMDSPGSLILNQTNEPDISMPIMNGFEASRSIRQFERQHFDKNSSTKPPWYPTTITALTGLDSAEAQQEAFASGIDTFLTKPIKRQDLRSLLEKCKI</sequence>
<dbReference type="InterPro" id="IPR003018">
    <property type="entry name" value="GAF"/>
</dbReference>
<protein>
    <submittedName>
        <fullName evidence="8">Uncharacterized protein</fullName>
    </submittedName>
</protein>
<feature type="domain" description="Histidine kinase" evidence="6">
    <location>
        <begin position="554"/>
        <end position="841"/>
    </location>
</feature>
<dbReference type="InterPro" id="IPR004358">
    <property type="entry name" value="Sig_transdc_His_kin-like_C"/>
</dbReference>
<evidence type="ECO:0000259" key="6">
    <source>
        <dbReference type="PROSITE" id="PS50109"/>
    </source>
</evidence>
<organism evidence="8 9">
    <name type="scientific">Aspergillus granulosus</name>
    <dbReference type="NCBI Taxonomy" id="176169"/>
    <lineage>
        <taxon>Eukaryota</taxon>
        <taxon>Fungi</taxon>
        <taxon>Dikarya</taxon>
        <taxon>Ascomycota</taxon>
        <taxon>Pezizomycotina</taxon>
        <taxon>Eurotiomycetes</taxon>
        <taxon>Eurotiomycetidae</taxon>
        <taxon>Eurotiales</taxon>
        <taxon>Aspergillaceae</taxon>
        <taxon>Aspergillus</taxon>
        <taxon>Aspergillus subgen. Nidulantes</taxon>
    </lineage>
</organism>
<dbReference type="Pfam" id="PF00512">
    <property type="entry name" value="HisKA"/>
    <property type="match status" value="1"/>
</dbReference>
<dbReference type="Proteomes" id="UP001610334">
    <property type="component" value="Unassembled WGS sequence"/>
</dbReference>
<dbReference type="PROSITE" id="PS50110">
    <property type="entry name" value="RESPONSE_REGULATORY"/>
    <property type="match status" value="1"/>
</dbReference>
<dbReference type="InterPro" id="IPR001789">
    <property type="entry name" value="Sig_transdc_resp-reg_receiver"/>
</dbReference>
<dbReference type="Pfam" id="PF01590">
    <property type="entry name" value="GAF"/>
    <property type="match status" value="1"/>
</dbReference>
<dbReference type="SUPFAM" id="SSF55781">
    <property type="entry name" value="GAF domain-like"/>
    <property type="match status" value="1"/>
</dbReference>
<dbReference type="Pfam" id="PF02518">
    <property type="entry name" value="HATPase_c"/>
    <property type="match status" value="1"/>
</dbReference>
<dbReference type="InterPro" id="IPR005467">
    <property type="entry name" value="His_kinase_dom"/>
</dbReference>
<dbReference type="SUPFAM" id="SSF52172">
    <property type="entry name" value="CheY-like"/>
    <property type="match status" value="1"/>
</dbReference>
<comment type="caution">
    <text evidence="4">Lacks conserved residue(s) required for the propagation of feature annotation.</text>
</comment>